<feature type="non-terminal residue" evidence="2">
    <location>
        <position position="245"/>
    </location>
</feature>
<accession>A0ABQ5JX78</accession>
<gene>
    <name evidence="2" type="ORF">ADUPG1_011798</name>
</gene>
<name>A0ABQ5JX78_9EUKA</name>
<evidence type="ECO:0000313" key="2">
    <source>
        <dbReference type="EMBL" id="GKT20958.1"/>
    </source>
</evidence>
<evidence type="ECO:0000313" key="3">
    <source>
        <dbReference type="Proteomes" id="UP001057375"/>
    </source>
</evidence>
<organism evidence="2 3">
    <name type="scientific">Aduncisulcus paluster</name>
    <dbReference type="NCBI Taxonomy" id="2918883"/>
    <lineage>
        <taxon>Eukaryota</taxon>
        <taxon>Metamonada</taxon>
        <taxon>Carpediemonas-like organisms</taxon>
        <taxon>Aduncisulcus</taxon>
    </lineage>
</organism>
<dbReference type="EMBL" id="BQXS01012278">
    <property type="protein sequence ID" value="GKT20958.1"/>
    <property type="molecule type" value="Genomic_DNA"/>
</dbReference>
<sequence length="245" mass="27735">MENIDGDDDFSSYSDEKHSDDSMDIISKQDELVRTKIIEQITKQCFLDDNELSSFIFGDVPSRFTGDGEKNFWKLTNQNMITAVEEFCSYIRYSDLSKDDEETLVSKRRIISTILTLFSALGYKLDISSLVPAQKKGFLFHKLKISQILLSFLNISISQHIVSCLSLPTIFLRISEVLEKVALASEASFTHITDKKGKSRRSSAVSRKRRTMTQDEDEEEDEEGQKDAIVVKSTSTAVSIVLFDG</sequence>
<dbReference type="Proteomes" id="UP001057375">
    <property type="component" value="Unassembled WGS sequence"/>
</dbReference>
<reference evidence="2" key="1">
    <citation type="submission" date="2022-03" db="EMBL/GenBank/DDBJ databases">
        <title>Draft genome sequence of Aduncisulcus paluster, a free-living microaerophilic Fornicata.</title>
        <authorList>
            <person name="Yuyama I."/>
            <person name="Kume K."/>
            <person name="Tamura T."/>
            <person name="Inagaki Y."/>
            <person name="Hashimoto T."/>
        </authorList>
    </citation>
    <scope>NUCLEOTIDE SEQUENCE</scope>
    <source>
        <strain evidence="2">NY0171</strain>
    </source>
</reference>
<feature type="region of interest" description="Disordered" evidence="1">
    <location>
        <begin position="1"/>
        <end position="21"/>
    </location>
</feature>
<feature type="region of interest" description="Disordered" evidence="1">
    <location>
        <begin position="200"/>
        <end position="227"/>
    </location>
</feature>
<comment type="caution">
    <text evidence="2">The sequence shown here is derived from an EMBL/GenBank/DDBJ whole genome shotgun (WGS) entry which is preliminary data.</text>
</comment>
<proteinExistence type="predicted"/>
<evidence type="ECO:0000256" key="1">
    <source>
        <dbReference type="SAM" id="MobiDB-lite"/>
    </source>
</evidence>
<feature type="compositionally biased region" description="Acidic residues" evidence="1">
    <location>
        <begin position="1"/>
        <end position="10"/>
    </location>
</feature>
<keyword evidence="3" id="KW-1185">Reference proteome</keyword>
<feature type="compositionally biased region" description="Basic residues" evidence="1">
    <location>
        <begin position="200"/>
        <end position="211"/>
    </location>
</feature>
<feature type="compositionally biased region" description="Acidic residues" evidence="1">
    <location>
        <begin position="214"/>
        <end position="224"/>
    </location>
</feature>
<protein>
    <submittedName>
        <fullName evidence="2">Uncharacterized protein</fullName>
    </submittedName>
</protein>